<gene>
    <name evidence="2" type="ORF">WBA_LOCUS1216</name>
</gene>
<dbReference type="InParanoid" id="A0A3P7DDG5"/>
<reference evidence="2 3" key="1">
    <citation type="submission" date="2018-11" db="EMBL/GenBank/DDBJ databases">
        <authorList>
            <consortium name="Pathogen Informatics"/>
        </authorList>
    </citation>
    <scope>NUCLEOTIDE SEQUENCE [LARGE SCALE GENOMIC DNA]</scope>
</reference>
<protein>
    <submittedName>
        <fullName evidence="2">Uncharacterized protein</fullName>
    </submittedName>
</protein>
<feature type="transmembrane region" description="Helical" evidence="1">
    <location>
        <begin position="101"/>
        <end position="122"/>
    </location>
</feature>
<name>A0A3P7DDG5_WUCBA</name>
<accession>A0A3P7DDG5</accession>
<sequence length="211" mass="24721">MGDGENVTEVFLTLTELSSIFTRNFASENMPDMGYRMIIPLNAYILKMIGKLDSVDVNFSSINPISLLLTLNKTKPEMIHFNRFSEATTPVWFQFHSVVKLLALFIILYLVLHVVLMAFVICERIWRHWHDMLRTWREKAMTKAEFHTIAEKIQQIRGLQALRTANEGERKLFSQIWNELHDKYHPSRADKVEVLFPNDFNDKNVPQNIKP</sequence>
<keyword evidence="3" id="KW-1185">Reference proteome</keyword>
<evidence type="ECO:0000313" key="2">
    <source>
        <dbReference type="EMBL" id="VDM07830.1"/>
    </source>
</evidence>
<dbReference type="AlphaFoldDB" id="A0A3P7DDG5"/>
<keyword evidence="1" id="KW-0472">Membrane</keyword>
<keyword evidence="1" id="KW-1133">Transmembrane helix</keyword>
<evidence type="ECO:0000256" key="1">
    <source>
        <dbReference type="SAM" id="Phobius"/>
    </source>
</evidence>
<keyword evidence="1" id="KW-0812">Transmembrane</keyword>
<dbReference type="OrthoDB" id="5826380at2759"/>
<organism evidence="2 3">
    <name type="scientific">Wuchereria bancrofti</name>
    <dbReference type="NCBI Taxonomy" id="6293"/>
    <lineage>
        <taxon>Eukaryota</taxon>
        <taxon>Metazoa</taxon>
        <taxon>Ecdysozoa</taxon>
        <taxon>Nematoda</taxon>
        <taxon>Chromadorea</taxon>
        <taxon>Rhabditida</taxon>
        <taxon>Spirurina</taxon>
        <taxon>Spiruromorpha</taxon>
        <taxon>Filarioidea</taxon>
        <taxon>Onchocercidae</taxon>
        <taxon>Wuchereria</taxon>
    </lineage>
</organism>
<dbReference type="Proteomes" id="UP000270924">
    <property type="component" value="Unassembled WGS sequence"/>
</dbReference>
<proteinExistence type="predicted"/>
<dbReference type="EMBL" id="UYWW01000236">
    <property type="protein sequence ID" value="VDM07830.1"/>
    <property type="molecule type" value="Genomic_DNA"/>
</dbReference>
<dbReference type="OMA" id="VWFQFHS"/>
<evidence type="ECO:0000313" key="3">
    <source>
        <dbReference type="Proteomes" id="UP000270924"/>
    </source>
</evidence>